<gene>
    <name evidence="1" type="ORF">PSEWESI4_01802</name>
</gene>
<evidence type="ECO:0000313" key="1">
    <source>
        <dbReference type="EMBL" id="CAD5107529.1"/>
    </source>
</evidence>
<reference evidence="1 2" key="1">
    <citation type="submission" date="2020-08" db="EMBL/GenBank/DDBJ databases">
        <authorList>
            <person name="Criscuolo A."/>
        </authorList>
    </citation>
    <scope>NUCLEOTIDE SEQUENCE [LARGE SCALE GENOMIC DNA]</scope>
    <source>
        <strain evidence="1">CIP111764</strain>
    </source>
</reference>
<dbReference type="EMBL" id="CAJFCI010000037">
    <property type="protein sequence ID" value="CAD5107529.1"/>
    <property type="molecule type" value="Genomic_DNA"/>
</dbReference>
<organism evidence="1 2">
    <name type="scientific">Zestomonas carbonaria</name>
    <dbReference type="NCBI Taxonomy" id="2762745"/>
    <lineage>
        <taxon>Bacteria</taxon>
        <taxon>Pseudomonadati</taxon>
        <taxon>Pseudomonadota</taxon>
        <taxon>Gammaproteobacteria</taxon>
        <taxon>Pseudomonadales</taxon>
        <taxon>Pseudomonadaceae</taxon>
        <taxon>Zestomonas</taxon>
    </lineage>
</organism>
<keyword evidence="2" id="KW-1185">Reference proteome</keyword>
<dbReference type="Pfam" id="PF04391">
    <property type="entry name" value="DUF533"/>
    <property type="match status" value="1"/>
</dbReference>
<dbReference type="InterPro" id="IPR007486">
    <property type="entry name" value="YebE"/>
</dbReference>
<comment type="caution">
    <text evidence="1">The sequence shown here is derived from an EMBL/GenBank/DDBJ whole genome shotgun (WGS) entry which is preliminary data.</text>
</comment>
<name>A0A7U7I8P1_9GAMM</name>
<proteinExistence type="predicted"/>
<dbReference type="Proteomes" id="UP000583387">
    <property type="component" value="Unassembled WGS sequence"/>
</dbReference>
<sequence length="245" mass="24700">MNTSDLLDQLLRAGLSGRGGAAPQGGGSMDLGGLLGGLLGGGSGAAAGGGAGGLGGLGGLGDLLGGMLGGGAAQSGQARGGSGGGIGYGGLATLGMLAFQAYSAWQRQQQQQQAASALRQPQMVNQLVGAEAEDHSRAILRALIAASKADGRIDEQEKRLIYAEIAKHTADAELQAWLDDEVQKPLDASDVAGAAQTPEMAAEMYLASALLIGSQEGGERAYLDDLAYQLRLDPALQAELESQLR</sequence>
<dbReference type="RefSeq" id="WP_187670871.1">
    <property type="nucleotide sequence ID" value="NZ_CAJFCI010000037.1"/>
</dbReference>
<dbReference type="CDD" id="cd07178">
    <property type="entry name" value="terB_like_YebE"/>
    <property type="match status" value="1"/>
</dbReference>
<evidence type="ECO:0008006" key="3">
    <source>
        <dbReference type="Google" id="ProtNLM"/>
    </source>
</evidence>
<dbReference type="Gene3D" id="1.10.3680.10">
    <property type="entry name" value="TerB-like"/>
    <property type="match status" value="1"/>
</dbReference>
<protein>
    <recommendedName>
        <fullName evidence="3">Tellurite resistance TerB family protein</fullName>
    </recommendedName>
</protein>
<dbReference type="SUPFAM" id="SSF158682">
    <property type="entry name" value="TerB-like"/>
    <property type="match status" value="1"/>
</dbReference>
<accession>A0A7U7I8P1</accession>
<dbReference type="InterPro" id="IPR029024">
    <property type="entry name" value="TerB-like"/>
</dbReference>
<evidence type="ECO:0000313" key="2">
    <source>
        <dbReference type="Proteomes" id="UP000583387"/>
    </source>
</evidence>
<dbReference type="AlphaFoldDB" id="A0A7U7I8P1"/>